<dbReference type="RefSeq" id="WP_245035362.1">
    <property type="nucleotide sequence ID" value="NZ_CP095075.1"/>
</dbReference>
<accession>A0ABY4HH82</accession>
<keyword evidence="1" id="KW-0472">Membrane</keyword>
<gene>
    <name evidence="2" type="ORF">MUO15_09520</name>
</gene>
<evidence type="ECO:0000256" key="1">
    <source>
        <dbReference type="SAM" id="Phobius"/>
    </source>
</evidence>
<reference evidence="2" key="1">
    <citation type="submission" date="2022-04" db="EMBL/GenBank/DDBJ databases">
        <title>Halobacillus sp. isolated from saltern.</title>
        <authorList>
            <person name="Won M."/>
            <person name="Lee C.-M."/>
            <person name="Woen H.-Y."/>
            <person name="Kwon S.-W."/>
        </authorList>
    </citation>
    <scope>NUCLEOTIDE SEQUENCE</scope>
    <source>
        <strain evidence="2">SSHM10-5</strain>
    </source>
</reference>
<keyword evidence="3" id="KW-1185">Reference proteome</keyword>
<protein>
    <submittedName>
        <fullName evidence="2">Uncharacterized protein</fullName>
    </submittedName>
</protein>
<dbReference type="EMBL" id="CP095075">
    <property type="protein sequence ID" value="UOR13653.1"/>
    <property type="molecule type" value="Genomic_DNA"/>
</dbReference>
<proteinExistence type="predicted"/>
<evidence type="ECO:0000313" key="3">
    <source>
        <dbReference type="Proteomes" id="UP000830326"/>
    </source>
</evidence>
<keyword evidence="1" id="KW-0812">Transmembrane</keyword>
<evidence type="ECO:0000313" key="2">
    <source>
        <dbReference type="EMBL" id="UOR13653.1"/>
    </source>
</evidence>
<keyword evidence="1" id="KW-1133">Transmembrane helix</keyword>
<sequence length="52" mass="5942">MVLVTIMILVKRKMIVMILVTIMILVKRKIRRNIVAVAAGIIKESFYNLKGV</sequence>
<organism evidence="2 3">
    <name type="scientific">Halobacillus amylolyticus</name>
    <dbReference type="NCBI Taxonomy" id="2932259"/>
    <lineage>
        <taxon>Bacteria</taxon>
        <taxon>Bacillati</taxon>
        <taxon>Bacillota</taxon>
        <taxon>Bacilli</taxon>
        <taxon>Bacillales</taxon>
        <taxon>Bacillaceae</taxon>
        <taxon>Halobacillus</taxon>
    </lineage>
</organism>
<dbReference type="Proteomes" id="UP000830326">
    <property type="component" value="Chromosome"/>
</dbReference>
<name>A0ABY4HH82_9BACI</name>
<feature type="transmembrane region" description="Helical" evidence="1">
    <location>
        <begin position="6"/>
        <end position="26"/>
    </location>
</feature>